<dbReference type="PANTHER" id="PTHR30417">
    <property type="entry name" value="N-ACETYLMURAMOYL-L-ALANINE AMIDASE AMID"/>
    <property type="match status" value="1"/>
</dbReference>
<dbReference type="CDD" id="cd06583">
    <property type="entry name" value="PGRP"/>
    <property type="match status" value="1"/>
</dbReference>
<dbReference type="GO" id="GO:0008745">
    <property type="term" value="F:N-acetylmuramoyl-L-alanine amidase activity"/>
    <property type="evidence" value="ECO:0007669"/>
    <property type="project" value="UniProtKB-EC"/>
</dbReference>
<evidence type="ECO:0000256" key="9">
    <source>
        <dbReference type="ARBA" id="ARBA00023316"/>
    </source>
</evidence>
<evidence type="ECO:0000256" key="10">
    <source>
        <dbReference type="ARBA" id="ARBA00039257"/>
    </source>
</evidence>
<comment type="cofactor">
    <cofactor evidence="2">
        <name>Zn(2+)</name>
        <dbReference type="ChEBI" id="CHEBI:29105"/>
    </cofactor>
</comment>
<evidence type="ECO:0000256" key="8">
    <source>
        <dbReference type="ARBA" id="ARBA00022833"/>
    </source>
</evidence>
<keyword evidence="8" id="KW-0862">Zinc</keyword>
<dbReference type="InterPro" id="IPR036505">
    <property type="entry name" value="Amidase/PGRP_sf"/>
</dbReference>
<sequence length="186" mass="20812">MKINIKSGLVEGITQIPSANYNIRPQASNISLIVIHNISLPAGEFGGPYISQLFTNQLQKKDHPSFAGIYQLKVSAHLLIRRDGEVIQYVPFQYRAWHAGVSEYNGITNVNNYSIGIELEGTDKIHYENIQYTKLGELVIKLRQHYPNIAKEAITGHSDVAPGRKTDPGPAFDWAKLHALTHLQPE</sequence>
<dbReference type="Pfam" id="PF01510">
    <property type="entry name" value="Amidase_2"/>
    <property type="match status" value="1"/>
</dbReference>
<proteinExistence type="predicted"/>
<dbReference type="GO" id="GO:0005737">
    <property type="term" value="C:cytoplasm"/>
    <property type="evidence" value="ECO:0007669"/>
    <property type="project" value="UniProtKB-SubCell"/>
</dbReference>
<dbReference type="PANTHER" id="PTHR30417:SF4">
    <property type="entry name" value="1,6-ANHYDRO-N-ACETYLMURAMYL-L-ALANINE AMIDASE AMPD"/>
    <property type="match status" value="1"/>
</dbReference>
<organism evidence="13">
    <name type="scientific">hydrothermal vent metagenome</name>
    <dbReference type="NCBI Taxonomy" id="652676"/>
    <lineage>
        <taxon>unclassified sequences</taxon>
        <taxon>metagenomes</taxon>
        <taxon>ecological metagenomes</taxon>
    </lineage>
</organism>
<evidence type="ECO:0000256" key="1">
    <source>
        <dbReference type="ARBA" id="ARBA00001561"/>
    </source>
</evidence>
<evidence type="ECO:0000313" key="13">
    <source>
        <dbReference type="EMBL" id="VAW58890.1"/>
    </source>
</evidence>
<evidence type="ECO:0000256" key="11">
    <source>
        <dbReference type="ARBA" id="ARBA00042615"/>
    </source>
</evidence>
<dbReference type="SMART" id="SM00644">
    <property type="entry name" value="Ami_2"/>
    <property type="match status" value="1"/>
</dbReference>
<evidence type="ECO:0000256" key="5">
    <source>
        <dbReference type="ARBA" id="ARBA00022490"/>
    </source>
</evidence>
<dbReference type="EMBL" id="UOFG01000051">
    <property type="protein sequence ID" value="VAW58890.1"/>
    <property type="molecule type" value="Genomic_DNA"/>
</dbReference>
<comment type="catalytic activity">
    <reaction evidence="1">
        <text>Hydrolyzes the link between N-acetylmuramoyl residues and L-amino acid residues in certain cell-wall glycopeptides.</text>
        <dbReference type="EC" id="3.5.1.28"/>
    </reaction>
</comment>
<protein>
    <recommendedName>
        <fullName evidence="10">1,6-anhydro-N-acetylmuramyl-L-alanine amidase AmpD</fullName>
        <ecNumber evidence="4">3.5.1.28</ecNumber>
    </recommendedName>
    <alternativeName>
        <fullName evidence="11">N-acetylmuramoyl-L-alanine amidase</fullName>
    </alternativeName>
</protein>
<evidence type="ECO:0000256" key="4">
    <source>
        <dbReference type="ARBA" id="ARBA00011901"/>
    </source>
</evidence>
<dbReference type="GO" id="GO:0009253">
    <property type="term" value="P:peptidoglycan catabolic process"/>
    <property type="evidence" value="ECO:0007669"/>
    <property type="project" value="InterPro"/>
</dbReference>
<keyword evidence="6" id="KW-0479">Metal-binding</keyword>
<accession>A0A3B0X2F6</accession>
<dbReference type="EC" id="3.5.1.28" evidence="4"/>
<reference evidence="13" key="1">
    <citation type="submission" date="2018-06" db="EMBL/GenBank/DDBJ databases">
        <authorList>
            <person name="Zhirakovskaya E."/>
        </authorList>
    </citation>
    <scope>NUCLEOTIDE SEQUENCE</scope>
</reference>
<evidence type="ECO:0000256" key="3">
    <source>
        <dbReference type="ARBA" id="ARBA00004496"/>
    </source>
</evidence>
<dbReference type="AlphaFoldDB" id="A0A3B0X2F6"/>
<dbReference type="NCBIfam" id="NF008758">
    <property type="entry name" value="PRK11789.1"/>
    <property type="match status" value="1"/>
</dbReference>
<dbReference type="GO" id="GO:0046872">
    <property type="term" value="F:metal ion binding"/>
    <property type="evidence" value="ECO:0007669"/>
    <property type="project" value="UniProtKB-KW"/>
</dbReference>
<dbReference type="SUPFAM" id="SSF55846">
    <property type="entry name" value="N-acetylmuramoyl-L-alanine amidase-like"/>
    <property type="match status" value="1"/>
</dbReference>
<keyword evidence="7" id="KW-0378">Hydrolase</keyword>
<dbReference type="Gene3D" id="3.40.80.10">
    <property type="entry name" value="Peptidoglycan recognition protein-like"/>
    <property type="match status" value="1"/>
</dbReference>
<dbReference type="InterPro" id="IPR002502">
    <property type="entry name" value="Amidase_domain"/>
</dbReference>
<dbReference type="InterPro" id="IPR051206">
    <property type="entry name" value="NAMLAA_amidase_2"/>
</dbReference>
<evidence type="ECO:0000256" key="6">
    <source>
        <dbReference type="ARBA" id="ARBA00022723"/>
    </source>
</evidence>
<dbReference type="GO" id="GO:0009254">
    <property type="term" value="P:peptidoglycan turnover"/>
    <property type="evidence" value="ECO:0007669"/>
    <property type="project" value="TreeGrafter"/>
</dbReference>
<comment type="subcellular location">
    <subcellularLocation>
        <location evidence="3">Cytoplasm</location>
    </subcellularLocation>
</comment>
<evidence type="ECO:0000259" key="12">
    <source>
        <dbReference type="SMART" id="SM00644"/>
    </source>
</evidence>
<evidence type="ECO:0000256" key="2">
    <source>
        <dbReference type="ARBA" id="ARBA00001947"/>
    </source>
</evidence>
<gene>
    <name evidence="13" type="ORF">MNBD_GAMMA11-650</name>
</gene>
<dbReference type="GO" id="GO:0071555">
    <property type="term" value="P:cell wall organization"/>
    <property type="evidence" value="ECO:0007669"/>
    <property type="project" value="UniProtKB-KW"/>
</dbReference>
<feature type="domain" description="N-acetylmuramoyl-L-alanine amidase" evidence="12">
    <location>
        <begin position="18"/>
        <end position="169"/>
    </location>
</feature>
<keyword evidence="9" id="KW-0961">Cell wall biogenesis/degradation</keyword>
<evidence type="ECO:0000256" key="7">
    <source>
        <dbReference type="ARBA" id="ARBA00022801"/>
    </source>
</evidence>
<keyword evidence="5" id="KW-0963">Cytoplasm</keyword>
<name>A0A3B0X2F6_9ZZZZ</name>